<dbReference type="GO" id="GO:0008973">
    <property type="term" value="F:phosphopentomutase activity"/>
    <property type="evidence" value="ECO:0007669"/>
    <property type="project" value="UniProtKB-EC"/>
</dbReference>
<feature type="domain" description="Metalloenzyme" evidence="5">
    <location>
        <begin position="2"/>
        <end position="386"/>
    </location>
</feature>
<evidence type="ECO:0000313" key="6">
    <source>
        <dbReference type="EMBL" id="MFB5191345.1"/>
    </source>
</evidence>
<evidence type="ECO:0000256" key="1">
    <source>
        <dbReference type="ARBA" id="ARBA00010373"/>
    </source>
</evidence>
<sequence>MKRAVVLVVDGFGAGAMQDVAEVRPQDLHAYTMKHVLEATGIKLPFLAKFGLGSILNDPALLAVEEPIASYGRCNLSHPGADSYAGHNEIMGAKPLHPKMQFIRELATEIEEQLTLRGWTVSYPVPGTKVMLVNDQILIADNMENDPGQIINVTGALDVTPFSDILTVGQIVRSIAETSRVIPLGGTGVTVQDIIDHVVIQPERSGVDTGRLNIYNEDYQVRHLGYGIDPDTQVHSILKKSGKKVYLYGKMADVISGDVNERNPMVDSQGVIDLIVDRLRNMPGEGLVCATVQETDLSGHEQDPQKFARVLQIVDRGVRAIFDALDDGDLLIITADHGNDPCIGSSQHTRETTPLLVHRKGDASYRLGVRKTLADIAATVSEFFDVPAPEFGVSCFANRFQSRDYKS</sequence>
<dbReference type="SUPFAM" id="SSF53649">
    <property type="entry name" value="Alkaline phosphatase-like"/>
    <property type="match status" value="1"/>
</dbReference>
<comment type="similarity">
    <text evidence="1">Belongs to the phosphopentomutase family.</text>
</comment>
<dbReference type="CDD" id="cd16009">
    <property type="entry name" value="PPM"/>
    <property type="match status" value="1"/>
</dbReference>
<keyword evidence="3" id="KW-0464">Manganese</keyword>
<proteinExistence type="inferred from homology"/>
<dbReference type="EMBL" id="JBDXSU010000010">
    <property type="protein sequence ID" value="MFB5191345.1"/>
    <property type="molecule type" value="Genomic_DNA"/>
</dbReference>
<organism evidence="6 7">
    <name type="scientific">Alicyclobacillus fastidiosus</name>
    <dbReference type="NCBI Taxonomy" id="392011"/>
    <lineage>
        <taxon>Bacteria</taxon>
        <taxon>Bacillati</taxon>
        <taxon>Bacillota</taxon>
        <taxon>Bacilli</taxon>
        <taxon>Bacillales</taxon>
        <taxon>Alicyclobacillaceae</taxon>
        <taxon>Alicyclobacillus</taxon>
    </lineage>
</organism>
<dbReference type="Gene3D" id="3.40.720.10">
    <property type="entry name" value="Alkaline Phosphatase, subunit A"/>
    <property type="match status" value="1"/>
</dbReference>
<keyword evidence="2" id="KW-0479">Metal-binding</keyword>
<dbReference type="EC" id="5.4.2.7" evidence="6"/>
<name>A0ABV5AGF3_9BACL</name>
<dbReference type="Gene3D" id="3.30.70.1250">
    <property type="entry name" value="Phosphopentomutase"/>
    <property type="match status" value="1"/>
</dbReference>
<evidence type="ECO:0000259" key="5">
    <source>
        <dbReference type="Pfam" id="PF01676"/>
    </source>
</evidence>
<dbReference type="PANTHER" id="PTHR21110">
    <property type="entry name" value="PHOSPHOPENTOMUTASE"/>
    <property type="match status" value="1"/>
</dbReference>
<evidence type="ECO:0000256" key="4">
    <source>
        <dbReference type="ARBA" id="ARBA00023235"/>
    </source>
</evidence>
<protein>
    <submittedName>
        <fullName evidence="6">Phosphopentomutase</fullName>
        <ecNumber evidence="6">5.4.2.7</ecNumber>
    </submittedName>
</protein>
<dbReference type="PANTHER" id="PTHR21110:SF0">
    <property type="entry name" value="PHOSPHOPENTOMUTASE"/>
    <property type="match status" value="1"/>
</dbReference>
<keyword evidence="7" id="KW-1185">Reference proteome</keyword>
<comment type="caution">
    <text evidence="6">The sequence shown here is derived from an EMBL/GenBank/DDBJ whole genome shotgun (WGS) entry which is preliminary data.</text>
</comment>
<dbReference type="RefSeq" id="WP_275473958.1">
    <property type="nucleotide sequence ID" value="NZ_CP162940.1"/>
</dbReference>
<dbReference type="InterPro" id="IPR024052">
    <property type="entry name" value="Phosphopentomutase_DeoB_cap_sf"/>
</dbReference>
<evidence type="ECO:0000256" key="2">
    <source>
        <dbReference type="ARBA" id="ARBA00022723"/>
    </source>
</evidence>
<dbReference type="InterPro" id="IPR006124">
    <property type="entry name" value="Metalloenzyme"/>
</dbReference>
<dbReference type="PIRSF" id="PIRSF001491">
    <property type="entry name" value="Ppentomutase"/>
    <property type="match status" value="1"/>
</dbReference>
<reference evidence="6 7" key="1">
    <citation type="journal article" date="2024" name="Int. J. Mol. Sci.">
        <title>Exploration of Alicyclobacillus spp. Genome in Search of Antibiotic Resistance.</title>
        <authorList>
            <person name="Bucka-Kolendo J."/>
            <person name="Kiousi D.E."/>
            <person name="Dekowska A."/>
            <person name="Mikolajczuk-Szczyrba A."/>
            <person name="Karadedos D.M."/>
            <person name="Michael P."/>
            <person name="Galanis A."/>
            <person name="Sokolowska B."/>
        </authorList>
    </citation>
    <scope>NUCLEOTIDE SEQUENCE [LARGE SCALE GENOMIC DNA]</scope>
    <source>
        <strain evidence="6 7">KKP 3000</strain>
    </source>
</reference>
<dbReference type="NCBIfam" id="NF009049">
    <property type="entry name" value="PRK12383.1"/>
    <property type="match status" value="1"/>
</dbReference>
<dbReference type="Pfam" id="PF01676">
    <property type="entry name" value="Metalloenzyme"/>
    <property type="match status" value="1"/>
</dbReference>
<evidence type="ECO:0000313" key="7">
    <source>
        <dbReference type="Proteomes" id="UP001579974"/>
    </source>
</evidence>
<accession>A0ABV5AGF3</accession>
<dbReference type="Proteomes" id="UP001579974">
    <property type="component" value="Unassembled WGS sequence"/>
</dbReference>
<dbReference type="InterPro" id="IPR010045">
    <property type="entry name" value="DeoB"/>
</dbReference>
<keyword evidence="4 6" id="KW-0413">Isomerase</keyword>
<dbReference type="InterPro" id="IPR017850">
    <property type="entry name" value="Alkaline_phosphatase_core_sf"/>
</dbReference>
<gene>
    <name evidence="6" type="ORF">KKP3000_000116</name>
</gene>
<evidence type="ECO:0000256" key="3">
    <source>
        <dbReference type="ARBA" id="ARBA00023211"/>
    </source>
</evidence>